<dbReference type="AlphaFoldDB" id="A0AAI8V9U9"/>
<organism evidence="9 10">
    <name type="scientific">Anthostomella pinea</name>
    <dbReference type="NCBI Taxonomy" id="933095"/>
    <lineage>
        <taxon>Eukaryota</taxon>
        <taxon>Fungi</taxon>
        <taxon>Dikarya</taxon>
        <taxon>Ascomycota</taxon>
        <taxon>Pezizomycotina</taxon>
        <taxon>Sordariomycetes</taxon>
        <taxon>Xylariomycetidae</taxon>
        <taxon>Xylariales</taxon>
        <taxon>Xylariaceae</taxon>
        <taxon>Anthostomella</taxon>
    </lineage>
</organism>
<keyword evidence="4" id="KW-0378">Hydrolase</keyword>
<dbReference type="EC" id="3.5.1.19" evidence="6"/>
<keyword evidence="2" id="KW-0662">Pyridine nucleotide biosynthesis</keyword>
<dbReference type="GO" id="GO:0046872">
    <property type="term" value="F:metal ion binding"/>
    <property type="evidence" value="ECO:0007669"/>
    <property type="project" value="UniProtKB-KW"/>
</dbReference>
<evidence type="ECO:0000256" key="3">
    <source>
        <dbReference type="ARBA" id="ARBA00022723"/>
    </source>
</evidence>
<dbReference type="PANTHER" id="PTHR11080:SF2">
    <property type="entry name" value="LD05707P"/>
    <property type="match status" value="1"/>
</dbReference>
<dbReference type="InterPro" id="IPR052347">
    <property type="entry name" value="Isochorismatase_Nicotinamidase"/>
</dbReference>
<proteinExistence type="inferred from homology"/>
<name>A0AAI8V9U9_9PEZI</name>
<evidence type="ECO:0000256" key="6">
    <source>
        <dbReference type="ARBA" id="ARBA00039017"/>
    </source>
</evidence>
<evidence type="ECO:0000256" key="2">
    <source>
        <dbReference type="ARBA" id="ARBA00022642"/>
    </source>
</evidence>
<comment type="similarity">
    <text evidence="1">Belongs to the isochorismatase family.</text>
</comment>
<dbReference type="CDD" id="cd01011">
    <property type="entry name" value="nicotinamidase"/>
    <property type="match status" value="1"/>
</dbReference>
<evidence type="ECO:0000259" key="8">
    <source>
        <dbReference type="Pfam" id="PF00857"/>
    </source>
</evidence>
<keyword evidence="3" id="KW-0479">Metal-binding</keyword>
<keyword evidence="10" id="KW-1185">Reference proteome</keyword>
<dbReference type="Gene3D" id="3.40.50.850">
    <property type="entry name" value="Isochorismatase-like"/>
    <property type="match status" value="1"/>
</dbReference>
<accession>A0AAI8V9U9</accession>
<dbReference type="Pfam" id="PF00857">
    <property type="entry name" value="Isochorismatase"/>
    <property type="match status" value="1"/>
</dbReference>
<evidence type="ECO:0000256" key="5">
    <source>
        <dbReference type="ARBA" id="ARBA00037900"/>
    </source>
</evidence>
<evidence type="ECO:0000313" key="9">
    <source>
        <dbReference type="EMBL" id="CAJ2500737.1"/>
    </source>
</evidence>
<evidence type="ECO:0000313" key="10">
    <source>
        <dbReference type="Proteomes" id="UP001295740"/>
    </source>
</evidence>
<dbReference type="Proteomes" id="UP001295740">
    <property type="component" value="Unassembled WGS sequence"/>
</dbReference>
<dbReference type="EMBL" id="CAUWAG010000003">
    <property type="protein sequence ID" value="CAJ2500737.1"/>
    <property type="molecule type" value="Genomic_DNA"/>
</dbReference>
<dbReference type="GO" id="GO:0008936">
    <property type="term" value="F:nicotinamidase activity"/>
    <property type="evidence" value="ECO:0007669"/>
    <property type="project" value="UniProtKB-EC"/>
</dbReference>
<dbReference type="SUPFAM" id="SSF52499">
    <property type="entry name" value="Isochorismatase-like hydrolases"/>
    <property type="match status" value="1"/>
</dbReference>
<evidence type="ECO:0000256" key="1">
    <source>
        <dbReference type="ARBA" id="ARBA00006336"/>
    </source>
</evidence>
<feature type="domain" description="Isochorismatase-like" evidence="8">
    <location>
        <begin position="8"/>
        <end position="216"/>
    </location>
</feature>
<gene>
    <name evidence="9" type="ORF">KHLLAP_LOCUS1205</name>
</gene>
<dbReference type="PANTHER" id="PTHR11080">
    <property type="entry name" value="PYRAZINAMIDASE/NICOTINAMIDASE"/>
    <property type="match status" value="1"/>
</dbReference>
<evidence type="ECO:0000256" key="4">
    <source>
        <dbReference type="ARBA" id="ARBA00022801"/>
    </source>
</evidence>
<comment type="pathway">
    <text evidence="5">Cofactor biosynthesis; nicotinate biosynthesis; nicotinate from nicotinamide: step 1/1.</text>
</comment>
<dbReference type="GO" id="GO:0019363">
    <property type="term" value="P:pyridine nucleotide biosynthetic process"/>
    <property type="evidence" value="ECO:0007669"/>
    <property type="project" value="UniProtKB-KW"/>
</dbReference>
<dbReference type="InterPro" id="IPR036380">
    <property type="entry name" value="Isochorismatase-like_sf"/>
</dbReference>
<dbReference type="InterPro" id="IPR000868">
    <property type="entry name" value="Isochorismatase-like_dom"/>
</dbReference>
<protein>
    <recommendedName>
        <fullName evidence="6">nicotinamidase</fullName>
        <ecNumber evidence="6">3.5.1.19</ecNumber>
    </recommendedName>
    <alternativeName>
        <fullName evidence="7">Nicotinamide deamidase</fullName>
    </alternativeName>
</protein>
<comment type="caution">
    <text evidence="9">The sequence shown here is derived from an EMBL/GenBank/DDBJ whole genome shotgun (WGS) entry which is preliminary data.</text>
</comment>
<sequence length="230" mass="25433">MTGDFRPALIVVDLQEDFCPPNGSLAVPEGRDIIPLVNKLLALPFVIKIATRDWHPRDHVSFAANHEGKQPYTDFVKITNPNNESESYESRLWPVHCVQGTKGAELVPELHEKIDKIIEKGIDSRVEMYSPFYDPFTSPRVFDSGLAGVLRENHVTDVYVVGLAADYCVKSAALDAVKEGFKTYLVEDCTRAVDAAGWPECKKGIEASGARVVSMEAPEVQRLMTAQSNA</sequence>
<reference evidence="9" key="1">
    <citation type="submission" date="2023-10" db="EMBL/GenBank/DDBJ databases">
        <authorList>
            <person name="Hackl T."/>
        </authorList>
    </citation>
    <scope>NUCLEOTIDE SEQUENCE</scope>
</reference>
<evidence type="ECO:0000256" key="7">
    <source>
        <dbReference type="ARBA" id="ARBA00043224"/>
    </source>
</evidence>